<protein>
    <submittedName>
        <fullName evidence="1">Uncharacterized protein</fullName>
    </submittedName>
</protein>
<reference evidence="1" key="1">
    <citation type="submission" date="2016-08" db="EMBL/GenBank/DDBJ databases">
        <authorList>
            <person name="Seilhamer J.J."/>
        </authorList>
    </citation>
    <scope>NUCLEOTIDE SEQUENCE</scope>
    <source>
        <strain evidence="1">86-1</strain>
    </source>
</reference>
<proteinExistence type="predicted"/>
<dbReference type="EMBL" id="FMJC01000001">
    <property type="protein sequence ID" value="SCM70511.1"/>
    <property type="molecule type" value="Genomic_DNA"/>
</dbReference>
<gene>
    <name evidence="1" type="ORF">KL86DES1_10453</name>
</gene>
<name>A0A212KYX3_9BACT</name>
<evidence type="ECO:0000313" key="1">
    <source>
        <dbReference type="EMBL" id="SCM70511.1"/>
    </source>
</evidence>
<accession>A0A212KYX3</accession>
<organism evidence="1">
    <name type="scientific">uncultured Desulfovibrio sp</name>
    <dbReference type="NCBI Taxonomy" id="167968"/>
    <lineage>
        <taxon>Bacteria</taxon>
        <taxon>Pseudomonadati</taxon>
        <taxon>Thermodesulfobacteriota</taxon>
        <taxon>Desulfovibrionia</taxon>
        <taxon>Desulfovibrionales</taxon>
        <taxon>Desulfovibrionaceae</taxon>
        <taxon>Desulfovibrio</taxon>
        <taxon>environmental samples</taxon>
    </lineage>
</organism>
<sequence length="69" mass="7421">MYASLGLHDSEYGAIHVQIALATAWAGAQLEDQAQRFASVNSGAGVFSLWNMYSQRQAEICSQGQSALD</sequence>
<dbReference type="AlphaFoldDB" id="A0A212KYX3"/>